<dbReference type="InterPro" id="IPR032508">
    <property type="entry name" value="FecR_C"/>
</dbReference>
<gene>
    <name evidence="4" type="ORF">OJ253_3713</name>
</gene>
<evidence type="ECO:0000256" key="1">
    <source>
        <dbReference type="SAM" id="Phobius"/>
    </source>
</evidence>
<dbReference type="OrthoDB" id="10575272at2759"/>
<evidence type="ECO:0000259" key="3">
    <source>
        <dbReference type="Pfam" id="PF16344"/>
    </source>
</evidence>
<dbReference type="Gene3D" id="3.55.50.30">
    <property type="match status" value="1"/>
</dbReference>
<dbReference type="PANTHER" id="PTHR30273">
    <property type="entry name" value="PERIPLASMIC SIGNAL SENSOR AND SIGMA FACTOR ACTIVATOR FECR-RELATED"/>
    <property type="match status" value="1"/>
</dbReference>
<sequence>MADDRLAYLYKQYINKTCTVAELEEFFRYMANESHHGHLTALAEKHLIEVDKFHIEEIDWNSLYQQILRKGNIMTDAHEGNRVTPIYKRAAFRWIAAASIVLIAALAITLGPSKEQQQMPGVIKATTNDVEAPTETRAVITLADGSKIYLDSINNGTIAQQDNVTVVKNAEGAISYQLTGNGQQPIAYNILSNPRGSKVIDMQLSDGSHVWLNSGSSITYPVVFVGRERKITVDGEAYFEVAHNASKPFIVTKGETSVQVLGTHFNVNAYSDESDIKITLLEGSVRVNNGSANKLLKPGQQAQVDAGTVTVKKDADIEKAVAWKDGLFNFRNDRLRNIMPQIARWYDVDVIYENSDVQNIIITGEIERTANLSEVLKILTYLKIDYRIEGRKLILKG</sequence>
<dbReference type="Proteomes" id="UP001067231">
    <property type="component" value="Unassembled WGS sequence"/>
</dbReference>
<dbReference type="GO" id="GO:0016989">
    <property type="term" value="F:sigma factor antagonist activity"/>
    <property type="evidence" value="ECO:0007669"/>
    <property type="project" value="TreeGrafter"/>
</dbReference>
<dbReference type="AlphaFoldDB" id="A0A9D5DJA5"/>
<keyword evidence="1" id="KW-0472">Membrane</keyword>
<dbReference type="PANTHER" id="PTHR30273:SF2">
    <property type="entry name" value="PROTEIN FECR"/>
    <property type="match status" value="1"/>
</dbReference>
<dbReference type="InterPro" id="IPR006860">
    <property type="entry name" value="FecR"/>
</dbReference>
<reference evidence="4" key="1">
    <citation type="submission" date="2022-10" db="EMBL/GenBank/DDBJ databases">
        <title>Adaptive evolution leads to modifications in subtelomeric GC content in a zoonotic Cryptosporidium species.</title>
        <authorList>
            <person name="Li J."/>
            <person name="Feng Y."/>
            <person name="Xiao L."/>
        </authorList>
    </citation>
    <scope>NUCLEOTIDE SEQUENCE</scope>
    <source>
        <strain evidence="4">33844</strain>
    </source>
</reference>
<dbReference type="Gene3D" id="2.60.120.1440">
    <property type="match status" value="1"/>
</dbReference>
<feature type="domain" description="FecR protein" evidence="2">
    <location>
        <begin position="200"/>
        <end position="286"/>
    </location>
</feature>
<protein>
    <recommendedName>
        <fullName evidence="5">FecR family protein</fullName>
    </recommendedName>
</protein>
<accession>A0A9D5DJA5</accession>
<evidence type="ECO:0000313" key="4">
    <source>
        <dbReference type="EMBL" id="KAJ1604389.1"/>
    </source>
</evidence>
<keyword evidence="1" id="KW-0812">Transmembrane</keyword>
<evidence type="ECO:0008006" key="5">
    <source>
        <dbReference type="Google" id="ProtNLM"/>
    </source>
</evidence>
<proteinExistence type="predicted"/>
<dbReference type="Pfam" id="PF04773">
    <property type="entry name" value="FecR"/>
    <property type="match status" value="1"/>
</dbReference>
<dbReference type="EMBL" id="JAPCXC010000152">
    <property type="protein sequence ID" value="KAJ1604389.1"/>
    <property type="molecule type" value="Genomic_DNA"/>
</dbReference>
<evidence type="ECO:0000259" key="2">
    <source>
        <dbReference type="Pfam" id="PF04773"/>
    </source>
</evidence>
<dbReference type="Pfam" id="PF16344">
    <property type="entry name" value="FecR_C"/>
    <property type="match status" value="1"/>
</dbReference>
<comment type="caution">
    <text evidence="4">The sequence shown here is derived from an EMBL/GenBank/DDBJ whole genome shotgun (WGS) entry which is preliminary data.</text>
</comment>
<feature type="transmembrane region" description="Helical" evidence="1">
    <location>
        <begin position="91"/>
        <end position="110"/>
    </location>
</feature>
<name>A0A9D5DJA5_9CRYT</name>
<feature type="domain" description="Protein FecR C-terminal" evidence="3">
    <location>
        <begin position="328"/>
        <end position="394"/>
    </location>
</feature>
<dbReference type="InterPro" id="IPR012373">
    <property type="entry name" value="Ferrdict_sens_TM"/>
</dbReference>
<organism evidence="4">
    <name type="scientific">Cryptosporidium canis</name>
    <dbReference type="NCBI Taxonomy" id="195482"/>
    <lineage>
        <taxon>Eukaryota</taxon>
        <taxon>Sar</taxon>
        <taxon>Alveolata</taxon>
        <taxon>Apicomplexa</taxon>
        <taxon>Conoidasida</taxon>
        <taxon>Coccidia</taxon>
        <taxon>Eucoccidiorida</taxon>
        <taxon>Eimeriorina</taxon>
        <taxon>Cryptosporidiidae</taxon>
        <taxon>Cryptosporidium</taxon>
    </lineage>
</organism>
<keyword evidence="1" id="KW-1133">Transmembrane helix</keyword>